<feature type="compositionally biased region" description="Basic residues" evidence="1">
    <location>
        <begin position="1583"/>
        <end position="1603"/>
    </location>
</feature>
<feature type="region of interest" description="Disordered" evidence="1">
    <location>
        <begin position="186"/>
        <end position="205"/>
    </location>
</feature>
<evidence type="ECO:0000313" key="5">
    <source>
        <dbReference type="Proteomes" id="UP001152797"/>
    </source>
</evidence>
<feature type="region of interest" description="Disordered" evidence="1">
    <location>
        <begin position="468"/>
        <end position="589"/>
    </location>
</feature>
<dbReference type="EMBL" id="CAMXCT010005201">
    <property type="protein sequence ID" value="CAI4011673.1"/>
    <property type="molecule type" value="Genomic_DNA"/>
</dbReference>
<proteinExistence type="predicted"/>
<name>A0A9P1DN26_9DINO</name>
<dbReference type="EMBL" id="CAMXCT020005201">
    <property type="protein sequence ID" value="CAL1165048.1"/>
    <property type="molecule type" value="Genomic_DNA"/>
</dbReference>
<feature type="compositionally biased region" description="Basic and acidic residues" evidence="1">
    <location>
        <begin position="382"/>
        <end position="404"/>
    </location>
</feature>
<feature type="compositionally biased region" description="Basic residues" evidence="1">
    <location>
        <begin position="477"/>
        <end position="486"/>
    </location>
</feature>
<feature type="compositionally biased region" description="Low complexity" evidence="1">
    <location>
        <begin position="1320"/>
        <end position="1364"/>
    </location>
</feature>
<feature type="compositionally biased region" description="Low complexity" evidence="1">
    <location>
        <begin position="1207"/>
        <end position="1296"/>
    </location>
</feature>
<feature type="compositionally biased region" description="Basic and acidic residues" evidence="1">
    <location>
        <begin position="218"/>
        <end position="235"/>
    </location>
</feature>
<protein>
    <submittedName>
        <fullName evidence="4">Zonadhesin</fullName>
    </submittedName>
</protein>
<evidence type="ECO:0000313" key="2">
    <source>
        <dbReference type="EMBL" id="CAI4011673.1"/>
    </source>
</evidence>
<feature type="compositionally biased region" description="Polar residues" evidence="1">
    <location>
        <begin position="906"/>
        <end position="919"/>
    </location>
</feature>
<feature type="compositionally biased region" description="Basic and acidic residues" evidence="1">
    <location>
        <begin position="244"/>
        <end position="254"/>
    </location>
</feature>
<evidence type="ECO:0000256" key="1">
    <source>
        <dbReference type="SAM" id="MobiDB-lite"/>
    </source>
</evidence>
<dbReference type="Proteomes" id="UP001152797">
    <property type="component" value="Unassembled WGS sequence"/>
</dbReference>
<reference evidence="3" key="2">
    <citation type="submission" date="2024-04" db="EMBL/GenBank/DDBJ databases">
        <authorList>
            <person name="Chen Y."/>
            <person name="Shah S."/>
            <person name="Dougan E. K."/>
            <person name="Thang M."/>
            <person name="Chan C."/>
        </authorList>
    </citation>
    <scope>NUCLEOTIDE SEQUENCE [LARGE SCALE GENOMIC DNA]</scope>
</reference>
<feature type="compositionally biased region" description="Basic and acidic residues" evidence="1">
    <location>
        <begin position="269"/>
        <end position="299"/>
    </location>
</feature>
<feature type="region of interest" description="Disordered" evidence="1">
    <location>
        <begin position="210"/>
        <end position="452"/>
    </location>
</feature>
<keyword evidence="5" id="KW-1185">Reference proteome</keyword>
<feature type="compositionally biased region" description="Basic and acidic residues" evidence="1">
    <location>
        <begin position="311"/>
        <end position="349"/>
    </location>
</feature>
<feature type="compositionally biased region" description="Acidic residues" evidence="1">
    <location>
        <begin position="523"/>
        <end position="533"/>
    </location>
</feature>
<feature type="compositionally biased region" description="Basic and acidic residues" evidence="1">
    <location>
        <begin position="578"/>
        <end position="588"/>
    </location>
</feature>
<organism evidence="2">
    <name type="scientific">Cladocopium goreaui</name>
    <dbReference type="NCBI Taxonomy" id="2562237"/>
    <lineage>
        <taxon>Eukaryota</taxon>
        <taxon>Sar</taxon>
        <taxon>Alveolata</taxon>
        <taxon>Dinophyceae</taxon>
        <taxon>Suessiales</taxon>
        <taxon>Symbiodiniaceae</taxon>
        <taxon>Cladocopium</taxon>
    </lineage>
</organism>
<feature type="compositionally biased region" description="Basic and acidic residues" evidence="1">
    <location>
        <begin position="487"/>
        <end position="504"/>
    </location>
</feature>
<feature type="region of interest" description="Disordered" evidence="1">
    <location>
        <begin position="1092"/>
        <end position="1391"/>
    </location>
</feature>
<reference evidence="2" key="1">
    <citation type="submission" date="2022-10" db="EMBL/GenBank/DDBJ databases">
        <authorList>
            <person name="Chen Y."/>
            <person name="Dougan E. K."/>
            <person name="Chan C."/>
            <person name="Rhodes N."/>
            <person name="Thang M."/>
        </authorList>
    </citation>
    <scope>NUCLEOTIDE SEQUENCE</scope>
</reference>
<sequence length="1824" mass="202132">MALLKDGNWRWWSKDLLSDYPVFCNYLVRNPLQNIQLSGRLGVQLQDFYLGKVRDENYMKTRWRELAKRKCLPEKKLEQRLKSQQAPCDFSFINLDTSFNKEDDSKAVTVEMVVEDDHNYEFFLEWLPLFAADLPWHSEMKAIQYRATLMEIHSAETPLCRPKMKSDLEDLKFIVRELRGHLWNKGKTKSSDEVKSPQSQDGLAGFSVSKEELEEEAEAKQCEKPRNPEPRESEKLNPSAVEEPEQKHPEHNKTPEICPPTSKPEMPFGDEKPQAEQSQKHSGEPSAHEQSKQDPEETYTKAPEPSANREVQPEEKRQENTKALEPCVDEKPQPAELEAQHDKPGEAHGENPATPKHSKDIVEIQDDSQQQEVFQDSQTPPEWKEDAAFAKSMDEIKETADPKPDSSATAEDAQPVTPCKHLLSELEREEEREDLKSDEEDLAKRQAFKDREPLFDLKNLPDLTEQHFEEIPELKGRGKGRGRGRGKKVEEEGIEEKEPGKCTDEAATSVAEAGLQKLRTSWLEEDISSDSDEEVPRPKSKAKQRKSASKSAKAGEAPPKRRRAQRADPKVPKRKRGKTPDGEERKADQLLLVRQAAAGSFPELMPPDDIDNRVTWVVSAPEIIRKKLKKEDSLCKLGVILRGQVYVYRADASRVDAVNVDGNGGVTLSWSKFGLTCAWKWARILAGSMPLTLLPRMLGPKNPAETGFLTLLLMVLQMAPDALGVIGIVVAGLELIAHHEGLDGIVGRTFPEVVDGDFVDASGPALRKTQIYPSGFASKLYDLISKVKAFIARRGLEHKASVNRALLPAYKTKVQKVISKMRKTLWQRGRLDELMDTLARSTYPLAIWWTRDPRVMSDRAKAALQAAAQRKAAVLAQEPKPERAVDACGRHPLSQKEDQIEKVDSKTPQTQVDSPSPSASLEYRGQDSLETIPATPSSFEKALEETRLILDKESEEKSRLPLATPVRSDVAPQRVEEYYSPDTNVSGDWKSHSWYHQWDSQWDYYKWGWPSWASWQPNWDEGSVSTPSENFRRCPSVTSLGTSDIEQSILGRSTTLEQLDAASKSTLMTALGALAEGPEKQKLLDHFSENTQKDRGETMSPQAPPPSAPAEALQGKRQQSTAPEPEATAESKAAAIEKPTAPKPEETAESKAAAIEKPTAPKPEETAESKAAATVKPTTPEPQATAESKATAIEKPTAPKPEETAESKAAATEKPTAPESEATAESKAAATAKPTAPETEATAESKAAAIEKPTAPEPEATAERVAAATEKPTAPEPEATAESKAAATEKSTAPEPQVTSESKAAATEKPTAPEREATAESKAAATEKSTAPEPQVTSESKAAATEKPTAPEPEATAESKAAATQKPTAPELEAEKSTAPKPAETVAAPPSISATAAEKVAEAKAVEVTVTEQKRKAEEANLVVAEQPAKVPKVPGSDDGGKDLMSMLYEDWLDASENWRNAKIFLQVTSKEKNKKLGVREWLTRQEIEAKYGIDGAEAIIRRKLGEEELKRNEVRMHPDAPECEALMQFLILNMDKEVDSSETCVSRLYQAAEATSDSSDSEELSSGQSRDSSSDSSDPKPKKNPLKSKKNQKDSKKKGKSGKGKDEQKKGKSKEEQKKRKEKAEKKRKTKKDKKEKDTKEEQEQSDDGAELRKDALKKAKKAIDTAGKKSKMQRSDNLKEAVRSDIKSSVNLLQVGRECLQKALDADQETAQIEFLTTELNGKIEKFEVPAVMKHKKIKQFSISLVEAGLYGDPNDSLSLNLRRAFRDFETWRKVHKLQCSQAPWTTGLVTRRLQQQRGNPGQFKAGRDEHQKYGDSAVKGI</sequence>
<feature type="compositionally biased region" description="Low complexity" evidence="1">
    <location>
        <begin position="1565"/>
        <end position="1577"/>
    </location>
</feature>
<feature type="non-terminal residue" evidence="2">
    <location>
        <position position="1"/>
    </location>
</feature>
<dbReference type="EMBL" id="CAMXCT030005201">
    <property type="protein sequence ID" value="CAL4798985.1"/>
    <property type="molecule type" value="Genomic_DNA"/>
</dbReference>
<accession>A0A9P1DN26</accession>
<feature type="compositionally biased region" description="Basic and acidic residues" evidence="1">
    <location>
        <begin position="442"/>
        <end position="452"/>
    </location>
</feature>
<evidence type="ECO:0000313" key="4">
    <source>
        <dbReference type="EMBL" id="CAL4798985.1"/>
    </source>
</evidence>
<feature type="compositionally biased region" description="Basic and acidic residues" evidence="1">
    <location>
        <begin position="1604"/>
        <end position="1626"/>
    </location>
</feature>
<feature type="region of interest" description="Disordered" evidence="1">
    <location>
        <begin position="1554"/>
        <end position="1681"/>
    </location>
</feature>
<feature type="compositionally biased region" description="Acidic residues" evidence="1">
    <location>
        <begin position="427"/>
        <end position="441"/>
    </location>
</feature>
<feature type="region of interest" description="Disordered" evidence="1">
    <location>
        <begin position="1799"/>
        <end position="1824"/>
    </location>
</feature>
<comment type="caution">
    <text evidence="2">The sequence shown here is derived from an EMBL/GenBank/DDBJ whole genome shotgun (WGS) entry which is preliminary data.</text>
</comment>
<feature type="compositionally biased region" description="Polar residues" evidence="1">
    <location>
        <begin position="367"/>
        <end position="380"/>
    </location>
</feature>
<feature type="compositionally biased region" description="Basic and acidic residues" evidence="1">
    <location>
        <begin position="1634"/>
        <end position="1644"/>
    </location>
</feature>
<feature type="compositionally biased region" description="Basic and acidic residues" evidence="1">
    <location>
        <begin position="1651"/>
        <end position="1681"/>
    </location>
</feature>
<gene>
    <name evidence="2" type="ORF">C1SCF055_LOCUS36811</name>
</gene>
<evidence type="ECO:0000313" key="3">
    <source>
        <dbReference type="EMBL" id="CAL1165048.1"/>
    </source>
</evidence>
<feature type="compositionally biased region" description="Basic residues" evidence="1">
    <location>
        <begin position="538"/>
        <end position="548"/>
    </location>
</feature>
<feature type="region of interest" description="Disordered" evidence="1">
    <location>
        <begin position="879"/>
        <end position="922"/>
    </location>
</feature>
<feature type="compositionally biased region" description="Basic and acidic residues" evidence="1">
    <location>
        <begin position="879"/>
        <end position="905"/>
    </location>
</feature>